<dbReference type="Proteomes" id="UP001072034">
    <property type="component" value="Unassembled WGS sequence"/>
</dbReference>
<accession>A0ABT4I551</accession>
<dbReference type="Pfam" id="PF22725">
    <property type="entry name" value="GFO_IDH_MocA_C3"/>
    <property type="match status" value="1"/>
</dbReference>
<evidence type="ECO:0000256" key="2">
    <source>
        <dbReference type="ARBA" id="ARBA00023002"/>
    </source>
</evidence>
<evidence type="ECO:0000259" key="3">
    <source>
        <dbReference type="Pfam" id="PF01408"/>
    </source>
</evidence>
<comment type="caution">
    <text evidence="5">The sequence shown here is derived from an EMBL/GenBank/DDBJ whole genome shotgun (WGS) entry which is preliminary data.</text>
</comment>
<feature type="domain" description="Gfo/Idh/MocA-like oxidoreductase N-terminal" evidence="3">
    <location>
        <begin position="6"/>
        <end position="124"/>
    </location>
</feature>
<evidence type="ECO:0000256" key="1">
    <source>
        <dbReference type="ARBA" id="ARBA00010928"/>
    </source>
</evidence>
<dbReference type="SUPFAM" id="SSF55347">
    <property type="entry name" value="Glyceraldehyde-3-phosphate dehydrogenase-like, C-terminal domain"/>
    <property type="match status" value="1"/>
</dbReference>
<dbReference type="PANTHER" id="PTHR42840">
    <property type="entry name" value="NAD(P)-BINDING ROSSMANN-FOLD SUPERFAMILY PROTEIN-RELATED"/>
    <property type="match status" value="1"/>
</dbReference>
<organism evidence="5 6">
    <name type="scientific">Actinomyces israelii</name>
    <dbReference type="NCBI Taxonomy" id="1659"/>
    <lineage>
        <taxon>Bacteria</taxon>
        <taxon>Bacillati</taxon>
        <taxon>Actinomycetota</taxon>
        <taxon>Actinomycetes</taxon>
        <taxon>Actinomycetales</taxon>
        <taxon>Actinomycetaceae</taxon>
        <taxon>Actinomyces</taxon>
    </lineage>
</organism>
<dbReference type="Gene3D" id="3.40.50.720">
    <property type="entry name" value="NAD(P)-binding Rossmann-like Domain"/>
    <property type="match status" value="1"/>
</dbReference>
<dbReference type="Gene3D" id="3.30.360.10">
    <property type="entry name" value="Dihydrodipicolinate Reductase, domain 2"/>
    <property type="match status" value="1"/>
</dbReference>
<dbReference type="InterPro" id="IPR036291">
    <property type="entry name" value="NAD(P)-bd_dom_sf"/>
</dbReference>
<dbReference type="InterPro" id="IPR000683">
    <property type="entry name" value="Gfo/Idh/MocA-like_OxRdtase_N"/>
</dbReference>
<evidence type="ECO:0000313" key="6">
    <source>
        <dbReference type="Proteomes" id="UP001072034"/>
    </source>
</evidence>
<proteinExistence type="inferred from homology"/>
<reference evidence="5" key="1">
    <citation type="submission" date="2022-10" db="EMBL/GenBank/DDBJ databases">
        <title>Genome sequence of Actinomyces israelii ATCC 10048.</title>
        <authorList>
            <person name="Watt R.M."/>
            <person name="Tong W.M."/>
        </authorList>
    </citation>
    <scope>NUCLEOTIDE SEQUENCE</scope>
    <source>
        <strain evidence="5">ATCC 10048</strain>
    </source>
</reference>
<dbReference type="EMBL" id="JAPTMY010000003">
    <property type="protein sequence ID" value="MCZ0856866.1"/>
    <property type="molecule type" value="Genomic_DNA"/>
</dbReference>
<comment type="similarity">
    <text evidence="1">Belongs to the Gfo/Idh/MocA family.</text>
</comment>
<feature type="domain" description="GFO/IDH/MocA-like oxidoreductase" evidence="4">
    <location>
        <begin position="135"/>
        <end position="250"/>
    </location>
</feature>
<protein>
    <submittedName>
        <fullName evidence="5">Gfo/Idh/MocA family oxidoreductase</fullName>
    </submittedName>
</protein>
<sequence>MMETGLRVGIIGTGVMGADHARNLARGVRGAALTAIADADAARANALAQDVGGAIVYPGGEEMIASGRVDAVIIAVPDPLHAPLARACLEAGLPVLCEKPLAPTAFEAADVVRAHRALERPLLTVGFMRRFDPGYRAMRARLASGADGALLMTHSVHRNVEAYPGQDSSATVTNSAVHEIDILPWLSGHDIVEVQWACGRASSLISERHDPQLLLLRDSAGILHTVELQVHARYGYDVRCELVCERASVELPGVPALVEADELVVSSGLARTSAYPADWRPRFAAAYRAELSAWVDAALHGRLPEDAATAEDALRTTVVAEALVRSMNDGGRRVSVPALDEVLAKGR</sequence>
<name>A0ABT4I551_9ACTO</name>
<dbReference type="RefSeq" id="WP_229118392.1">
    <property type="nucleotide sequence ID" value="NZ_JAPTMY010000003.1"/>
</dbReference>
<evidence type="ECO:0000313" key="5">
    <source>
        <dbReference type="EMBL" id="MCZ0856866.1"/>
    </source>
</evidence>
<gene>
    <name evidence="5" type="ORF">OHJ16_02205</name>
</gene>
<keyword evidence="6" id="KW-1185">Reference proteome</keyword>
<keyword evidence="2" id="KW-0560">Oxidoreductase</keyword>
<dbReference type="SUPFAM" id="SSF51735">
    <property type="entry name" value="NAD(P)-binding Rossmann-fold domains"/>
    <property type="match status" value="1"/>
</dbReference>
<dbReference type="InterPro" id="IPR055170">
    <property type="entry name" value="GFO_IDH_MocA-like_dom"/>
</dbReference>
<dbReference type="PANTHER" id="PTHR42840:SF3">
    <property type="entry name" value="BINDING ROSSMANN FOLD OXIDOREDUCTASE, PUTATIVE (AFU_ORTHOLOGUE AFUA_2G10240)-RELATED"/>
    <property type="match status" value="1"/>
</dbReference>
<dbReference type="Pfam" id="PF01408">
    <property type="entry name" value="GFO_IDH_MocA"/>
    <property type="match status" value="1"/>
</dbReference>
<evidence type="ECO:0000259" key="4">
    <source>
        <dbReference type="Pfam" id="PF22725"/>
    </source>
</evidence>